<dbReference type="RefSeq" id="WP_076173454.1">
    <property type="nucleotide sequence ID" value="NZ_MRTP01000008.1"/>
</dbReference>
<accession>A0A1R1EJM6</accession>
<gene>
    <name evidence="2" type="ORF">BK138_24715</name>
</gene>
<dbReference type="EMBL" id="MRTP01000008">
    <property type="protein sequence ID" value="OMF52028.1"/>
    <property type="molecule type" value="Genomic_DNA"/>
</dbReference>
<dbReference type="PANTHER" id="PTHR33608">
    <property type="entry name" value="BLL2464 PROTEIN"/>
    <property type="match status" value="1"/>
</dbReference>
<dbReference type="PANTHER" id="PTHR33608:SF7">
    <property type="entry name" value="DUF58 DOMAIN-CONTAINING PROTEIN"/>
    <property type="match status" value="1"/>
</dbReference>
<reference evidence="2 3" key="1">
    <citation type="submission" date="2016-11" db="EMBL/GenBank/DDBJ databases">
        <title>Paenibacillus species isolates.</title>
        <authorList>
            <person name="Beno S.M."/>
        </authorList>
    </citation>
    <scope>NUCLEOTIDE SEQUENCE [LARGE SCALE GENOMIC DNA]</scope>
    <source>
        <strain evidence="2 3">FSL R5-0378</strain>
    </source>
</reference>
<proteinExistence type="predicted"/>
<organism evidence="2 3">
    <name type="scientific">Paenibacillus rhizosphaerae</name>
    <dbReference type="NCBI Taxonomy" id="297318"/>
    <lineage>
        <taxon>Bacteria</taxon>
        <taxon>Bacillati</taxon>
        <taxon>Bacillota</taxon>
        <taxon>Bacilli</taxon>
        <taxon>Bacillales</taxon>
        <taxon>Paenibacillaceae</taxon>
        <taxon>Paenibacillus</taxon>
    </lineage>
</organism>
<dbReference type="AlphaFoldDB" id="A0A1R1EJM6"/>
<name>A0A1R1EJM6_9BACL</name>
<sequence>MSAEYLLPPDWMVQLERMSLGSAKRVAGTLQGKRRSSRLGSSLEFADYRPYAPGDDIRRFDWGVYARTGKPFVRQFMDEQELMVSLYVDCSASMDFAGGTRGREGNGNEAIPSKLRYAKQLAASIGYVALCSYERLQACCFSSQIDARLPVLRGRGAAHRLFRFFQDAAPGEEGSLAAAFGAPGAMPRLPGMTWIFSDFWLDEREEDLGLMLSRLRGAGQEVVLVQVLAPEEIAPAYSGDLRLIDSELGTGKDIAFTGKVLRAYQDELERYQEYLMKLAADRGMTFIRVSTDMSLQKAVFGVMAEAGLVIA</sequence>
<evidence type="ECO:0000313" key="3">
    <source>
        <dbReference type="Proteomes" id="UP000187172"/>
    </source>
</evidence>
<dbReference type="Proteomes" id="UP000187172">
    <property type="component" value="Unassembled WGS sequence"/>
</dbReference>
<evidence type="ECO:0000259" key="1">
    <source>
        <dbReference type="Pfam" id="PF01882"/>
    </source>
</evidence>
<dbReference type="Pfam" id="PF01882">
    <property type="entry name" value="DUF58"/>
    <property type="match status" value="1"/>
</dbReference>
<evidence type="ECO:0000313" key="2">
    <source>
        <dbReference type="EMBL" id="OMF52028.1"/>
    </source>
</evidence>
<protein>
    <recommendedName>
        <fullName evidence="1">DUF58 domain-containing protein</fullName>
    </recommendedName>
</protein>
<keyword evidence="3" id="KW-1185">Reference proteome</keyword>
<dbReference type="InterPro" id="IPR002881">
    <property type="entry name" value="DUF58"/>
</dbReference>
<comment type="caution">
    <text evidence="2">The sequence shown here is derived from an EMBL/GenBank/DDBJ whole genome shotgun (WGS) entry which is preliminary data.</text>
</comment>
<dbReference type="STRING" id="297318.BK138_24715"/>
<feature type="domain" description="DUF58" evidence="1">
    <location>
        <begin position="47"/>
        <end position="266"/>
    </location>
</feature>